<keyword evidence="3" id="KW-0288">FMN</keyword>
<evidence type="ECO:0000259" key="6">
    <source>
        <dbReference type="Pfam" id="PF00724"/>
    </source>
</evidence>
<dbReference type="PANTHER" id="PTHR43303">
    <property type="entry name" value="NADPH DEHYDROGENASE C23G7.10C-RELATED"/>
    <property type="match status" value="1"/>
</dbReference>
<dbReference type="InterPro" id="IPR044152">
    <property type="entry name" value="YqjM-like"/>
</dbReference>
<evidence type="ECO:0000313" key="7">
    <source>
        <dbReference type="EMBL" id="RGE56514.1"/>
    </source>
</evidence>
<accession>A0A3E3HXE8</accession>
<dbReference type="SUPFAM" id="SSF51395">
    <property type="entry name" value="FMN-linked oxidoreductases"/>
    <property type="match status" value="1"/>
</dbReference>
<name>A0A3E3HXE8_9FIRM</name>
<dbReference type="Pfam" id="PF00724">
    <property type="entry name" value="Oxidored_FMN"/>
    <property type="match status" value="1"/>
</dbReference>
<dbReference type="EMBL" id="QVLU01000001">
    <property type="protein sequence ID" value="RGE74653.1"/>
    <property type="molecule type" value="Genomic_DNA"/>
</dbReference>
<dbReference type="InterPro" id="IPR001155">
    <property type="entry name" value="OxRdtase_FMN_N"/>
</dbReference>
<evidence type="ECO:0000313" key="9">
    <source>
        <dbReference type="Proteomes" id="UP000260812"/>
    </source>
</evidence>
<proteinExistence type="predicted"/>
<dbReference type="CDD" id="cd02803">
    <property type="entry name" value="OYE_like_FMN_family"/>
    <property type="match status" value="1"/>
</dbReference>
<dbReference type="AlphaFoldDB" id="A0A3E3HXE8"/>
<sequence length="361" mass="40208">MDKLKERVKIKNIWTKNRIAVPPMVCFHWSDDSGCVTDKNLQHYRDMAAGGAGLIIAEATAVTKRGRLHETQLGLWEDKQTEGWKRLADAVHQYDVPFFVQLHHAGVSGIEKNADCPSDYSFRDSNGELRARGCEMSPERVREVIDDFVQAARRAKQAGLDGIELHGCHSYLICQFFNRNINHREDIYGQRREKFALDILEGIRESCGEGFVAGIRLGAFEPALEDGIEHALSLAGKADFLDISYGFGGESISLRPEGYPFSEAIYGAQEIKKRLPDMPVFGVDGITDGEMAEKAILQAGVDMIDVGRGFLVNPNFGNDVLEGRSCGKCLHCRPACKWSPFLNDGTVVCPGRNLFLRNQKQ</sequence>
<evidence type="ECO:0000256" key="4">
    <source>
        <dbReference type="ARBA" id="ARBA00022857"/>
    </source>
</evidence>
<protein>
    <submittedName>
        <fullName evidence="7">NADH:flavin oxidoreductase</fullName>
    </submittedName>
</protein>
<dbReference type="RefSeq" id="WP_021637961.1">
    <property type="nucleotide sequence ID" value="NZ_CALBAU010000348.1"/>
</dbReference>
<keyword evidence="4" id="KW-0521">NADP</keyword>
<comment type="cofactor">
    <cofactor evidence="1">
        <name>FMN</name>
        <dbReference type="ChEBI" id="CHEBI:58210"/>
    </cofactor>
</comment>
<dbReference type="Gene3D" id="3.20.20.70">
    <property type="entry name" value="Aldolase class I"/>
    <property type="match status" value="1"/>
</dbReference>
<keyword evidence="9" id="KW-1185">Reference proteome</keyword>
<evidence type="ECO:0000256" key="2">
    <source>
        <dbReference type="ARBA" id="ARBA00022630"/>
    </source>
</evidence>
<dbReference type="EMBL" id="QVLV01000024">
    <property type="protein sequence ID" value="RGE56514.1"/>
    <property type="molecule type" value="Genomic_DNA"/>
</dbReference>
<dbReference type="GO" id="GO:0050661">
    <property type="term" value="F:NADP binding"/>
    <property type="evidence" value="ECO:0007669"/>
    <property type="project" value="InterPro"/>
</dbReference>
<dbReference type="GO" id="GO:0010181">
    <property type="term" value="F:FMN binding"/>
    <property type="evidence" value="ECO:0007669"/>
    <property type="project" value="InterPro"/>
</dbReference>
<evidence type="ECO:0000256" key="3">
    <source>
        <dbReference type="ARBA" id="ARBA00022643"/>
    </source>
</evidence>
<keyword evidence="5" id="KW-0560">Oxidoreductase</keyword>
<comment type="caution">
    <text evidence="7">The sequence shown here is derived from an EMBL/GenBank/DDBJ whole genome shotgun (WGS) entry which is preliminary data.</text>
</comment>
<evidence type="ECO:0000256" key="5">
    <source>
        <dbReference type="ARBA" id="ARBA00023002"/>
    </source>
</evidence>
<evidence type="ECO:0000313" key="10">
    <source>
        <dbReference type="Proteomes" id="UP000261166"/>
    </source>
</evidence>
<dbReference type="Proteomes" id="UP000260812">
    <property type="component" value="Unassembled WGS sequence"/>
</dbReference>
<gene>
    <name evidence="8" type="ORF">DWY69_01455</name>
    <name evidence="7" type="ORF">DXC51_23785</name>
</gene>
<evidence type="ECO:0000313" key="8">
    <source>
        <dbReference type="EMBL" id="RGE74653.1"/>
    </source>
</evidence>
<dbReference type="GeneID" id="97989793"/>
<dbReference type="OrthoDB" id="9772736at2"/>
<dbReference type="Proteomes" id="UP000261166">
    <property type="component" value="Unassembled WGS sequence"/>
</dbReference>
<reference evidence="7 10" key="1">
    <citation type="submission" date="2018-08" db="EMBL/GenBank/DDBJ databases">
        <title>A genome reference for cultivated species of the human gut microbiota.</title>
        <authorList>
            <person name="Zou Y."/>
            <person name="Xue W."/>
            <person name="Luo G."/>
        </authorList>
    </citation>
    <scope>NUCLEOTIDE SEQUENCE [LARGE SCALE GENOMIC DNA]</scope>
    <source>
        <strain evidence="8 10">AF26-4BH</strain>
        <strain evidence="7">TF05-5AC</strain>
    </source>
</reference>
<dbReference type="PANTHER" id="PTHR43303:SF4">
    <property type="entry name" value="NADPH DEHYDROGENASE C23G7.10C-RELATED"/>
    <property type="match status" value="1"/>
</dbReference>
<dbReference type="GO" id="GO:0003959">
    <property type="term" value="F:NADPH dehydrogenase activity"/>
    <property type="evidence" value="ECO:0007669"/>
    <property type="project" value="InterPro"/>
</dbReference>
<evidence type="ECO:0000256" key="1">
    <source>
        <dbReference type="ARBA" id="ARBA00001917"/>
    </source>
</evidence>
<keyword evidence="2" id="KW-0285">Flavoprotein</keyword>
<dbReference type="InterPro" id="IPR013785">
    <property type="entry name" value="Aldolase_TIM"/>
</dbReference>
<organism evidence="7 9">
    <name type="scientific">Eisenbergiella massiliensis</name>
    <dbReference type="NCBI Taxonomy" id="1720294"/>
    <lineage>
        <taxon>Bacteria</taxon>
        <taxon>Bacillati</taxon>
        <taxon>Bacillota</taxon>
        <taxon>Clostridia</taxon>
        <taxon>Lachnospirales</taxon>
        <taxon>Lachnospiraceae</taxon>
        <taxon>Eisenbergiella</taxon>
    </lineage>
</organism>
<feature type="domain" description="NADH:flavin oxidoreductase/NADH oxidase N-terminal" evidence="6">
    <location>
        <begin position="8"/>
        <end position="324"/>
    </location>
</feature>